<reference evidence="1" key="1">
    <citation type="submission" date="2019-11" db="EMBL/GenBank/DDBJ databases">
        <authorList>
            <person name="Feng L."/>
        </authorList>
    </citation>
    <scope>NUCLEOTIDE SEQUENCE</scope>
    <source>
        <strain evidence="1">ElimosumLFYP34</strain>
    </source>
</reference>
<sequence>MYSDDQIIFVNQMSILVYAQAAGLGLDYKLKHVLVKGVDSREITLDDGEWYYHYMGIRGRIIQFATWLQDIRWKDPMQQNSDY</sequence>
<accession>A0A6N2YCN4</accession>
<evidence type="ECO:0000313" key="1">
    <source>
        <dbReference type="EMBL" id="VYT63500.1"/>
    </source>
</evidence>
<organism evidence="1">
    <name type="scientific">Eubacterium limosum</name>
    <dbReference type="NCBI Taxonomy" id="1736"/>
    <lineage>
        <taxon>Bacteria</taxon>
        <taxon>Bacillati</taxon>
        <taxon>Bacillota</taxon>
        <taxon>Clostridia</taxon>
        <taxon>Eubacteriales</taxon>
        <taxon>Eubacteriaceae</taxon>
        <taxon>Eubacterium</taxon>
    </lineage>
</organism>
<name>A0A6N2YCN4_EUBLI</name>
<dbReference type="EMBL" id="CACRTR010000001">
    <property type="protein sequence ID" value="VYT63500.1"/>
    <property type="molecule type" value="Genomic_DNA"/>
</dbReference>
<dbReference type="AlphaFoldDB" id="A0A6N2YCN4"/>
<protein>
    <submittedName>
        <fullName evidence="1">Uncharacterized protein</fullName>
    </submittedName>
</protein>
<proteinExistence type="predicted"/>
<gene>
    <name evidence="1" type="ORF">ELLFYP34_00077</name>
</gene>